<evidence type="ECO:0000313" key="1">
    <source>
        <dbReference type="EMBL" id="MFM9328755.1"/>
    </source>
</evidence>
<organism evidence="1 2">
    <name type="scientific">Paenibacillus mesotrionivorans</name>
    <dbReference type="NCBI Taxonomy" id="3160968"/>
    <lineage>
        <taxon>Bacteria</taxon>
        <taxon>Bacillati</taxon>
        <taxon>Bacillota</taxon>
        <taxon>Bacilli</taxon>
        <taxon>Bacillales</taxon>
        <taxon>Paenibacillaceae</taxon>
        <taxon>Paenibacillus</taxon>
    </lineage>
</organism>
<name>A0ACC7NW80_9BACL</name>
<dbReference type="EMBL" id="JBJURJ010000006">
    <property type="protein sequence ID" value="MFM9328755.1"/>
    <property type="molecule type" value="Genomic_DNA"/>
</dbReference>
<keyword evidence="2" id="KW-1185">Reference proteome</keyword>
<keyword evidence="1" id="KW-0436">Ligase</keyword>
<accession>A0ACC7NW80</accession>
<evidence type="ECO:0000313" key="2">
    <source>
        <dbReference type="Proteomes" id="UP001631969"/>
    </source>
</evidence>
<dbReference type="EC" id="6.3.3.2" evidence="1"/>
<protein>
    <submittedName>
        <fullName evidence="1">5-formyltetrahydrofolate cyclo-ligase</fullName>
        <ecNumber evidence="1">6.3.3.2</ecNumber>
    </submittedName>
</protein>
<sequence>MSQWKKELRRTVLDKRERLGAEERRLKSAAICSRIVDMLERQGTLRGQSRLLTFMPFGHEVDIHPVAEHCWKAGGSVTVPKTVPAEKRLELFNVHSMEELTPGLWGILEPDAAKGAVPADPALLAAVLVPGVAFDRNGGRVGYGGGYYDRLLAGLDGQGIRPITIAPAFEMQLCEGLELEAHDIKMDAVVTEAGWYVRRGDGEGVGAFRGIQSF</sequence>
<dbReference type="Proteomes" id="UP001631969">
    <property type="component" value="Unassembled WGS sequence"/>
</dbReference>
<gene>
    <name evidence="1" type="ORF">ACI1P1_10685</name>
</gene>
<proteinExistence type="predicted"/>
<comment type="caution">
    <text evidence="1">The sequence shown here is derived from an EMBL/GenBank/DDBJ whole genome shotgun (WGS) entry which is preliminary data.</text>
</comment>
<reference evidence="1" key="1">
    <citation type="submission" date="2024-12" db="EMBL/GenBank/DDBJ databases">
        <authorList>
            <person name="Wu N."/>
        </authorList>
    </citation>
    <scope>NUCLEOTIDE SEQUENCE</scope>
    <source>
        <strain evidence="1">P15</strain>
    </source>
</reference>